<dbReference type="InterPro" id="IPR001304">
    <property type="entry name" value="C-type_lectin-like"/>
</dbReference>
<reference evidence="3 4" key="1">
    <citation type="submission" date="2024-03" db="EMBL/GenBank/DDBJ databases">
        <title>The genome assembly and annotation of the cricket Gryllus longicercus Weissman &amp; Gray.</title>
        <authorList>
            <person name="Szrajer S."/>
            <person name="Gray D."/>
            <person name="Ylla G."/>
        </authorList>
    </citation>
    <scope>NUCLEOTIDE SEQUENCE [LARGE SCALE GENOMIC DNA]</scope>
    <source>
        <strain evidence="3">DAG 2021-001</strain>
        <tissue evidence="3">Whole body minus gut</tissue>
    </source>
</reference>
<dbReference type="CDD" id="cd00037">
    <property type="entry name" value="CLECT"/>
    <property type="match status" value="1"/>
</dbReference>
<dbReference type="InterPro" id="IPR050801">
    <property type="entry name" value="Ca-Dep_Lectins_ImmuneDev"/>
</dbReference>
<evidence type="ECO:0000313" key="4">
    <source>
        <dbReference type="Proteomes" id="UP001378592"/>
    </source>
</evidence>
<feature type="chain" id="PRO_5042840871" description="C-type lectin domain-containing protein" evidence="1">
    <location>
        <begin position="21"/>
        <end position="240"/>
    </location>
</feature>
<feature type="domain" description="C-type lectin" evidence="2">
    <location>
        <begin position="120"/>
        <end position="237"/>
    </location>
</feature>
<organism evidence="3 4">
    <name type="scientific">Gryllus longicercus</name>
    <dbReference type="NCBI Taxonomy" id="2509291"/>
    <lineage>
        <taxon>Eukaryota</taxon>
        <taxon>Metazoa</taxon>
        <taxon>Ecdysozoa</taxon>
        <taxon>Arthropoda</taxon>
        <taxon>Hexapoda</taxon>
        <taxon>Insecta</taxon>
        <taxon>Pterygota</taxon>
        <taxon>Neoptera</taxon>
        <taxon>Polyneoptera</taxon>
        <taxon>Orthoptera</taxon>
        <taxon>Ensifera</taxon>
        <taxon>Gryllidea</taxon>
        <taxon>Grylloidea</taxon>
        <taxon>Gryllidae</taxon>
        <taxon>Gryllinae</taxon>
        <taxon>Gryllus</taxon>
    </lineage>
</organism>
<dbReference type="PANTHER" id="PTHR22801">
    <property type="entry name" value="LITHOSTATHINE"/>
    <property type="match status" value="1"/>
</dbReference>
<keyword evidence="4" id="KW-1185">Reference proteome</keyword>
<evidence type="ECO:0000313" key="3">
    <source>
        <dbReference type="EMBL" id="KAK7874044.1"/>
    </source>
</evidence>
<keyword evidence="1" id="KW-0732">Signal</keyword>
<proteinExistence type="predicted"/>
<dbReference type="Gene3D" id="3.10.100.10">
    <property type="entry name" value="Mannose-Binding Protein A, subunit A"/>
    <property type="match status" value="1"/>
</dbReference>
<protein>
    <recommendedName>
        <fullName evidence="2">C-type lectin domain-containing protein</fullName>
    </recommendedName>
</protein>
<sequence>MGGQWVFPLLATLQLAASEATPLALQPKCSSGKELSVSMSYATNASGHRVVSANLEQPLRSSGWLLDAEVRTSGCGPDDAPRRALTVTLTGPPEAERPGLRAPGLPAPPGYLTLPGLGHYRAPPDAETWYDARDLCRREGGGLVTPSSRHEVLVLLGHFPRNASGAFYENFVWHSANDNKEEGKFVTYDGVPLENTGWAEFGPRNPTSNTDKNCLGIYWDALLYNLMCYKKASFICKVPL</sequence>
<dbReference type="Proteomes" id="UP001378592">
    <property type="component" value="Unassembled WGS sequence"/>
</dbReference>
<dbReference type="PANTHER" id="PTHR22801:SF63">
    <property type="entry name" value="C-TYPE LECTIN DOMAIN-CONTAINING PROTEIN"/>
    <property type="match status" value="1"/>
</dbReference>
<dbReference type="InterPro" id="IPR016186">
    <property type="entry name" value="C-type_lectin-like/link_sf"/>
</dbReference>
<dbReference type="SUPFAM" id="SSF56436">
    <property type="entry name" value="C-type lectin-like"/>
    <property type="match status" value="1"/>
</dbReference>
<evidence type="ECO:0000259" key="2">
    <source>
        <dbReference type="PROSITE" id="PS50041"/>
    </source>
</evidence>
<accession>A0AAN9WST5</accession>
<dbReference type="Pfam" id="PF00059">
    <property type="entry name" value="Lectin_C"/>
    <property type="match status" value="1"/>
</dbReference>
<evidence type="ECO:0000256" key="1">
    <source>
        <dbReference type="SAM" id="SignalP"/>
    </source>
</evidence>
<dbReference type="SMART" id="SM00034">
    <property type="entry name" value="CLECT"/>
    <property type="match status" value="1"/>
</dbReference>
<name>A0AAN9WST5_9ORTH</name>
<feature type="signal peptide" evidence="1">
    <location>
        <begin position="1"/>
        <end position="20"/>
    </location>
</feature>
<dbReference type="AlphaFoldDB" id="A0AAN9WST5"/>
<dbReference type="PROSITE" id="PS50041">
    <property type="entry name" value="C_TYPE_LECTIN_2"/>
    <property type="match status" value="1"/>
</dbReference>
<dbReference type="EMBL" id="JAZDUA010000005">
    <property type="protein sequence ID" value="KAK7874044.1"/>
    <property type="molecule type" value="Genomic_DNA"/>
</dbReference>
<dbReference type="InterPro" id="IPR016187">
    <property type="entry name" value="CTDL_fold"/>
</dbReference>
<gene>
    <name evidence="3" type="ORF">R5R35_004594</name>
</gene>
<comment type="caution">
    <text evidence="3">The sequence shown here is derived from an EMBL/GenBank/DDBJ whole genome shotgun (WGS) entry which is preliminary data.</text>
</comment>